<evidence type="ECO:0000256" key="1">
    <source>
        <dbReference type="ARBA" id="ARBA00004170"/>
    </source>
</evidence>
<dbReference type="EMBL" id="CP002600">
    <property type="protein sequence ID" value="AEA63670.1"/>
    <property type="molecule type" value="Genomic_DNA"/>
</dbReference>
<comment type="subunit">
    <text evidence="3">The complex is composed of two ATP-binding proteins (GsiA), two transmembrane proteins (GsiC and GsiD) and a solute-binding protein (GsiB).</text>
</comment>
<dbReference type="STRING" id="999541.bgla_2g12220"/>
<dbReference type="SUPFAM" id="SSF52540">
    <property type="entry name" value="P-loop containing nucleoside triphosphate hydrolases"/>
    <property type="match status" value="1"/>
</dbReference>
<comment type="subcellular location">
    <subcellularLocation>
        <location evidence="2">Cell inner membrane</location>
    </subcellularLocation>
    <subcellularLocation>
        <location evidence="1">Membrane</location>
        <topology evidence="1">Peripheral membrane protein</topology>
    </subcellularLocation>
</comment>
<keyword evidence="18" id="KW-1185">Reference proteome</keyword>
<keyword evidence="8 17" id="KW-0067">ATP-binding</keyword>
<comment type="catalytic activity">
    <reaction evidence="15">
        <text>glutathione(out) + ATP + H2O = glutathione(in) + ADP + phosphate + H(+)</text>
        <dbReference type="Rhea" id="RHEA:29791"/>
        <dbReference type="ChEBI" id="CHEBI:15377"/>
        <dbReference type="ChEBI" id="CHEBI:15378"/>
        <dbReference type="ChEBI" id="CHEBI:30616"/>
        <dbReference type="ChEBI" id="CHEBI:43474"/>
        <dbReference type="ChEBI" id="CHEBI:57925"/>
        <dbReference type="ChEBI" id="CHEBI:456216"/>
        <dbReference type="EC" id="7.4.2.10"/>
    </reaction>
</comment>
<dbReference type="HOGENOM" id="CLU_000604_1_23_4"/>
<accession>F2LLQ3</accession>
<reference evidence="17 18" key="1">
    <citation type="journal article" date="2011" name="J. Bacteriol.">
        <title>Complete genome sequence of Burkholderia gladioli BSR3.</title>
        <authorList>
            <person name="Seo Y.S."/>
            <person name="Lim J."/>
            <person name="Choi B.S."/>
            <person name="Kim H."/>
            <person name="Goo E."/>
            <person name="Lee B."/>
            <person name="Lim J.S."/>
            <person name="Choi I.Y."/>
            <person name="Moon J.S."/>
            <person name="Kim J."/>
            <person name="Hwang I."/>
        </authorList>
    </citation>
    <scope>NUCLEOTIDE SEQUENCE [LARGE SCALE GENOMIC DNA]</scope>
    <source>
        <strain evidence="17 18">BSR3</strain>
    </source>
</reference>
<keyword evidence="6" id="KW-0997">Cell inner membrane</keyword>
<evidence type="ECO:0000256" key="8">
    <source>
        <dbReference type="ARBA" id="ARBA00022840"/>
    </source>
</evidence>
<comment type="function">
    <text evidence="11">Part of the ABC transporter complex GsiABCD involved in glutathione import. Responsible for energy coupling to the transport system.</text>
</comment>
<organism evidence="17 18">
    <name type="scientific">Burkholderia gladioli (strain BSR3)</name>
    <dbReference type="NCBI Taxonomy" id="999541"/>
    <lineage>
        <taxon>Bacteria</taxon>
        <taxon>Pseudomonadati</taxon>
        <taxon>Pseudomonadota</taxon>
        <taxon>Betaproteobacteria</taxon>
        <taxon>Burkholderiales</taxon>
        <taxon>Burkholderiaceae</taxon>
        <taxon>Burkholderia</taxon>
    </lineage>
</organism>
<dbReference type="GO" id="GO:0055085">
    <property type="term" value="P:transmembrane transport"/>
    <property type="evidence" value="ECO:0007669"/>
    <property type="project" value="UniProtKB-ARBA"/>
</dbReference>
<dbReference type="Gene3D" id="3.40.50.300">
    <property type="entry name" value="P-loop containing nucleotide triphosphate hydrolases"/>
    <property type="match status" value="1"/>
</dbReference>
<evidence type="ECO:0000256" key="6">
    <source>
        <dbReference type="ARBA" id="ARBA00022519"/>
    </source>
</evidence>
<feature type="domain" description="ABC transporter" evidence="16">
    <location>
        <begin position="24"/>
        <end position="259"/>
    </location>
</feature>
<dbReference type="PROSITE" id="PS00211">
    <property type="entry name" value="ABC_TRANSPORTER_1"/>
    <property type="match status" value="1"/>
</dbReference>
<evidence type="ECO:0000256" key="5">
    <source>
        <dbReference type="ARBA" id="ARBA00022475"/>
    </source>
</evidence>
<proteinExistence type="inferred from homology"/>
<evidence type="ECO:0000256" key="7">
    <source>
        <dbReference type="ARBA" id="ARBA00022741"/>
    </source>
</evidence>
<dbReference type="SMART" id="SM00382">
    <property type="entry name" value="AAA"/>
    <property type="match status" value="1"/>
</dbReference>
<keyword evidence="9" id="KW-1278">Translocase</keyword>
<evidence type="ECO:0000256" key="13">
    <source>
        <dbReference type="ARBA" id="ARBA00039050"/>
    </source>
</evidence>
<dbReference type="EC" id="7.4.2.10" evidence="13"/>
<evidence type="ECO:0000313" key="17">
    <source>
        <dbReference type="EMBL" id="AEA63670.1"/>
    </source>
</evidence>
<keyword evidence="7" id="KW-0547">Nucleotide-binding</keyword>
<evidence type="ECO:0000313" key="18">
    <source>
        <dbReference type="Proteomes" id="UP000008316"/>
    </source>
</evidence>
<dbReference type="KEGG" id="bgd:bgla_2g12220"/>
<dbReference type="GO" id="GO:0005886">
    <property type="term" value="C:plasma membrane"/>
    <property type="evidence" value="ECO:0007669"/>
    <property type="project" value="UniProtKB-SubCell"/>
</dbReference>
<gene>
    <name evidence="17" type="ordered locus">bgla_2g12220</name>
</gene>
<evidence type="ECO:0000256" key="15">
    <source>
        <dbReference type="ARBA" id="ARBA00047640"/>
    </source>
</evidence>
<dbReference type="PROSITE" id="PS50893">
    <property type="entry name" value="ABC_TRANSPORTER_2"/>
    <property type="match status" value="1"/>
</dbReference>
<dbReference type="GO" id="GO:0005524">
    <property type="term" value="F:ATP binding"/>
    <property type="evidence" value="ECO:0007669"/>
    <property type="project" value="UniProtKB-KW"/>
</dbReference>
<comment type="similarity">
    <text evidence="12">Belongs to the ABC transporter superfamily. Glutathione importer (TC 3.A.1.5.11) family.</text>
</comment>
<evidence type="ECO:0000256" key="11">
    <source>
        <dbReference type="ARBA" id="ARBA00037530"/>
    </source>
</evidence>
<evidence type="ECO:0000256" key="14">
    <source>
        <dbReference type="ARBA" id="ARBA00041187"/>
    </source>
</evidence>
<evidence type="ECO:0000256" key="9">
    <source>
        <dbReference type="ARBA" id="ARBA00022967"/>
    </source>
</evidence>
<sequence>MMPEHGIEAGGALPIEPAEPMIAVREASVRFATRGGHVDALRGASFAVARGGAFGLVGESGSGKSTVLRALTGLVPTSAGSLAIDGRAVQGRLDRAFRRDVQMVFQDPYASLHPRFTVDETLREPLAIHGIADADTRIPRALAEVGLGGSFRFRYPHQLSGGQRQRVAIARALIVEPRVLLLDEPTSALDVSVQAEILNLLRRLHRERGLTMLLVSHNLAVVGFLCERLAVMQHGEIVEQLTVEALRAGQVANAYTRTLLRATDGYRRAGG</sequence>
<evidence type="ECO:0000256" key="10">
    <source>
        <dbReference type="ARBA" id="ARBA00023136"/>
    </source>
</evidence>
<dbReference type="Pfam" id="PF00005">
    <property type="entry name" value="ABC_tran"/>
    <property type="match status" value="1"/>
</dbReference>
<dbReference type="PANTHER" id="PTHR43776:SF15">
    <property type="entry name" value="GLUTATHIONE IMPORT ATP-BINDING PROTEIN GSIA"/>
    <property type="match status" value="1"/>
</dbReference>
<evidence type="ECO:0000256" key="12">
    <source>
        <dbReference type="ARBA" id="ARBA00038416"/>
    </source>
</evidence>
<evidence type="ECO:0000259" key="16">
    <source>
        <dbReference type="PROSITE" id="PS50893"/>
    </source>
</evidence>
<dbReference type="PANTHER" id="PTHR43776">
    <property type="entry name" value="TRANSPORT ATP-BINDING PROTEIN"/>
    <property type="match status" value="1"/>
</dbReference>
<keyword evidence="5" id="KW-1003">Cell membrane</keyword>
<keyword evidence="10" id="KW-0472">Membrane</keyword>
<keyword evidence="4" id="KW-0813">Transport</keyword>
<dbReference type="InterPro" id="IPR003593">
    <property type="entry name" value="AAA+_ATPase"/>
</dbReference>
<dbReference type="InterPro" id="IPR050319">
    <property type="entry name" value="ABC_transp_ATP-bind"/>
</dbReference>
<dbReference type="eggNOG" id="COG1124">
    <property type="taxonomic scope" value="Bacteria"/>
</dbReference>
<dbReference type="AlphaFoldDB" id="F2LLQ3"/>
<dbReference type="InterPro" id="IPR017871">
    <property type="entry name" value="ABC_transporter-like_CS"/>
</dbReference>
<dbReference type="InterPro" id="IPR003439">
    <property type="entry name" value="ABC_transporter-like_ATP-bd"/>
</dbReference>
<dbReference type="CDD" id="cd03257">
    <property type="entry name" value="ABC_NikE_OppD_transporters"/>
    <property type="match status" value="1"/>
</dbReference>
<dbReference type="Proteomes" id="UP000008316">
    <property type="component" value="Chromosome 2"/>
</dbReference>
<protein>
    <recommendedName>
        <fullName evidence="14">Glutathione import ATP-binding protein GsiA</fullName>
        <ecNumber evidence="13">7.4.2.10</ecNumber>
    </recommendedName>
</protein>
<evidence type="ECO:0000256" key="3">
    <source>
        <dbReference type="ARBA" id="ARBA00011469"/>
    </source>
</evidence>
<dbReference type="InterPro" id="IPR027417">
    <property type="entry name" value="P-loop_NTPase"/>
</dbReference>
<evidence type="ECO:0000256" key="4">
    <source>
        <dbReference type="ARBA" id="ARBA00022448"/>
    </source>
</evidence>
<name>F2LLQ3_BURGS</name>
<dbReference type="GO" id="GO:0016887">
    <property type="term" value="F:ATP hydrolysis activity"/>
    <property type="evidence" value="ECO:0007669"/>
    <property type="project" value="InterPro"/>
</dbReference>
<evidence type="ECO:0000256" key="2">
    <source>
        <dbReference type="ARBA" id="ARBA00004533"/>
    </source>
</evidence>